<reference evidence="11 12" key="1">
    <citation type="journal article" date="2017" name="Genome Announc.">
        <title>Draft Genome Sequence of Romboutsia weinsteinii sp. nov. Strain CCRI-19649(T) Isolated from Surface Water.</title>
        <authorList>
            <person name="Maheux A.F."/>
            <person name="Boudreau D.K."/>
            <person name="Berube E."/>
            <person name="Boissinot M."/>
            <person name="Cantin P."/>
            <person name="Raymond F."/>
            <person name="Corbeil J."/>
            <person name="Omar R.F."/>
            <person name="Bergeron M.G."/>
        </authorList>
    </citation>
    <scope>NUCLEOTIDE SEQUENCE [LARGE SCALE GENOMIC DNA]</scope>
    <source>
        <strain evidence="11 12">CCRI-19649</strain>
    </source>
</reference>
<dbReference type="Gene3D" id="3.30.450.20">
    <property type="entry name" value="PAS domain"/>
    <property type="match status" value="1"/>
</dbReference>
<dbReference type="Gene3D" id="3.30.565.10">
    <property type="entry name" value="Histidine kinase-like ATPase, C-terminal domain"/>
    <property type="match status" value="1"/>
</dbReference>
<dbReference type="InterPro" id="IPR000014">
    <property type="entry name" value="PAS"/>
</dbReference>
<dbReference type="PANTHER" id="PTHR43547:SF2">
    <property type="entry name" value="HYBRID SIGNAL TRANSDUCTION HISTIDINE KINASE C"/>
    <property type="match status" value="1"/>
</dbReference>
<dbReference type="InterPro" id="IPR005467">
    <property type="entry name" value="His_kinase_dom"/>
</dbReference>
<dbReference type="CDD" id="cd00082">
    <property type="entry name" value="HisKA"/>
    <property type="match status" value="1"/>
</dbReference>
<keyword evidence="4" id="KW-0597">Phosphoprotein</keyword>
<evidence type="ECO:0000256" key="1">
    <source>
        <dbReference type="ARBA" id="ARBA00000085"/>
    </source>
</evidence>
<evidence type="ECO:0000259" key="9">
    <source>
        <dbReference type="PROSITE" id="PS50112"/>
    </source>
</evidence>
<dbReference type="Proteomes" id="UP000215694">
    <property type="component" value="Unassembled WGS sequence"/>
</dbReference>
<dbReference type="InterPro" id="IPR036097">
    <property type="entry name" value="HisK_dim/P_sf"/>
</dbReference>
<dbReference type="InterPro" id="IPR003661">
    <property type="entry name" value="HisK_dim/P_dom"/>
</dbReference>
<sequence>MEQNYSKDILESLLDMIPDYIFYRDLEDKNIYCNKSYANEFIGKTQEEILGKTYNTLNILPKLSNIGRVRDSEVINNKKPVIYDQTIVKSDGEKLLVEITKLPSFDDSGNVNGILGIMKDVSYRKELDKLREGFFANMKHEFRTPLNMILSSIQLLDHKCNKCDIENCKDCFINCLQLISTNCLRLLKLSNNFIDLTNFQTRCTDFSPRNYEIVNFVESICELINGYKTFNDISLIFDTNIEEKVISFDISKIERIILNLISNAIKFNKHGGSVLVSIEDKREYINISVKDTGIGIDDNRIDHIFDSFSNVENRLTKVGEGSSVGLALCKSLIEIHQGTIAVRSELGKGSEFIVSIPNKINENEELDLSHDKVDDNMIERIKMELSDIYA</sequence>
<dbReference type="OrthoDB" id="9813394at2"/>
<dbReference type="PROSITE" id="PS50109">
    <property type="entry name" value="HIS_KIN"/>
    <property type="match status" value="1"/>
</dbReference>
<organism evidence="11 12">
    <name type="scientific">Romboutsia weinsteinii</name>
    <dbReference type="NCBI Taxonomy" id="2020949"/>
    <lineage>
        <taxon>Bacteria</taxon>
        <taxon>Bacillati</taxon>
        <taxon>Bacillota</taxon>
        <taxon>Clostridia</taxon>
        <taxon>Peptostreptococcales</taxon>
        <taxon>Peptostreptococcaceae</taxon>
        <taxon>Romboutsia</taxon>
    </lineage>
</organism>
<dbReference type="GO" id="GO:0000155">
    <property type="term" value="F:phosphorelay sensor kinase activity"/>
    <property type="evidence" value="ECO:0007669"/>
    <property type="project" value="InterPro"/>
</dbReference>
<dbReference type="InterPro" id="IPR000700">
    <property type="entry name" value="PAS-assoc_C"/>
</dbReference>
<dbReference type="Pfam" id="PF08448">
    <property type="entry name" value="PAS_4"/>
    <property type="match status" value="1"/>
</dbReference>
<evidence type="ECO:0000256" key="7">
    <source>
        <dbReference type="ARBA" id="ARBA00023012"/>
    </source>
</evidence>
<comment type="subcellular location">
    <subcellularLocation>
        <location evidence="2">Membrane</location>
    </subcellularLocation>
</comment>
<dbReference type="InterPro" id="IPR036890">
    <property type="entry name" value="HATPase_C_sf"/>
</dbReference>
<dbReference type="PRINTS" id="PR00344">
    <property type="entry name" value="BCTRLSENSOR"/>
</dbReference>
<dbReference type="Pfam" id="PF02518">
    <property type="entry name" value="HATPase_c"/>
    <property type="match status" value="1"/>
</dbReference>
<protein>
    <recommendedName>
        <fullName evidence="3">histidine kinase</fullName>
        <ecNumber evidence="3">2.7.13.3</ecNumber>
    </recommendedName>
</protein>
<dbReference type="NCBIfam" id="TIGR00229">
    <property type="entry name" value="sensory_box"/>
    <property type="match status" value="1"/>
</dbReference>
<evidence type="ECO:0000256" key="6">
    <source>
        <dbReference type="ARBA" id="ARBA00022777"/>
    </source>
</evidence>
<dbReference type="InterPro" id="IPR013656">
    <property type="entry name" value="PAS_4"/>
</dbReference>
<evidence type="ECO:0000256" key="5">
    <source>
        <dbReference type="ARBA" id="ARBA00022679"/>
    </source>
</evidence>
<gene>
    <name evidence="11" type="ORF">CHL78_014030</name>
</gene>
<comment type="caution">
    <text evidence="11">The sequence shown here is derived from an EMBL/GenBank/DDBJ whole genome shotgun (WGS) entry which is preliminary data.</text>
</comment>
<feature type="domain" description="Histidine kinase" evidence="8">
    <location>
        <begin position="137"/>
        <end position="360"/>
    </location>
</feature>
<evidence type="ECO:0000259" key="8">
    <source>
        <dbReference type="PROSITE" id="PS50109"/>
    </source>
</evidence>
<name>A0A255HIF0_9FIRM</name>
<dbReference type="SUPFAM" id="SSF55874">
    <property type="entry name" value="ATPase domain of HSP90 chaperone/DNA topoisomerase II/histidine kinase"/>
    <property type="match status" value="1"/>
</dbReference>
<evidence type="ECO:0000313" key="11">
    <source>
        <dbReference type="EMBL" id="RDY26295.1"/>
    </source>
</evidence>
<dbReference type="PROSITE" id="PS50112">
    <property type="entry name" value="PAS"/>
    <property type="match status" value="1"/>
</dbReference>
<dbReference type="Pfam" id="PF00512">
    <property type="entry name" value="HisKA"/>
    <property type="match status" value="1"/>
</dbReference>
<dbReference type="Gene3D" id="1.10.287.130">
    <property type="match status" value="1"/>
</dbReference>
<keyword evidence="12" id="KW-1185">Reference proteome</keyword>
<dbReference type="InterPro" id="IPR035965">
    <property type="entry name" value="PAS-like_dom_sf"/>
</dbReference>
<keyword evidence="7" id="KW-0902">Two-component regulatory system</keyword>
<dbReference type="EMBL" id="NOJY02000030">
    <property type="protein sequence ID" value="RDY26295.1"/>
    <property type="molecule type" value="Genomic_DNA"/>
</dbReference>
<dbReference type="PROSITE" id="PS50113">
    <property type="entry name" value="PAC"/>
    <property type="match status" value="1"/>
</dbReference>
<feature type="domain" description="PAC" evidence="10">
    <location>
        <begin position="81"/>
        <end position="133"/>
    </location>
</feature>
<evidence type="ECO:0000256" key="4">
    <source>
        <dbReference type="ARBA" id="ARBA00022553"/>
    </source>
</evidence>
<keyword evidence="5" id="KW-0808">Transferase</keyword>
<evidence type="ECO:0000259" key="10">
    <source>
        <dbReference type="PROSITE" id="PS50113"/>
    </source>
</evidence>
<proteinExistence type="predicted"/>
<dbReference type="RefSeq" id="WP_094368846.1">
    <property type="nucleotide sequence ID" value="NZ_NOJY02000030.1"/>
</dbReference>
<dbReference type="GO" id="GO:0016020">
    <property type="term" value="C:membrane"/>
    <property type="evidence" value="ECO:0007669"/>
    <property type="project" value="UniProtKB-SubCell"/>
</dbReference>
<dbReference type="SUPFAM" id="SSF55785">
    <property type="entry name" value="PYP-like sensor domain (PAS domain)"/>
    <property type="match status" value="1"/>
</dbReference>
<dbReference type="InterPro" id="IPR004358">
    <property type="entry name" value="Sig_transdc_His_kin-like_C"/>
</dbReference>
<dbReference type="FunFam" id="3.30.565.10:FF:000006">
    <property type="entry name" value="Sensor histidine kinase WalK"/>
    <property type="match status" value="1"/>
</dbReference>
<feature type="domain" description="PAS" evidence="9">
    <location>
        <begin position="6"/>
        <end position="53"/>
    </location>
</feature>
<accession>A0A255HIF0</accession>
<dbReference type="PANTHER" id="PTHR43547">
    <property type="entry name" value="TWO-COMPONENT HISTIDINE KINASE"/>
    <property type="match status" value="1"/>
</dbReference>
<dbReference type="SMART" id="SM00387">
    <property type="entry name" value="HATPase_c"/>
    <property type="match status" value="1"/>
</dbReference>
<dbReference type="SUPFAM" id="SSF47384">
    <property type="entry name" value="Homodimeric domain of signal transducing histidine kinase"/>
    <property type="match status" value="1"/>
</dbReference>
<dbReference type="EC" id="2.7.13.3" evidence="3"/>
<dbReference type="AlphaFoldDB" id="A0A255HIF0"/>
<keyword evidence="6" id="KW-0418">Kinase</keyword>
<dbReference type="InterPro" id="IPR003594">
    <property type="entry name" value="HATPase_dom"/>
</dbReference>
<evidence type="ECO:0000313" key="12">
    <source>
        <dbReference type="Proteomes" id="UP000215694"/>
    </source>
</evidence>
<evidence type="ECO:0000256" key="3">
    <source>
        <dbReference type="ARBA" id="ARBA00012438"/>
    </source>
</evidence>
<comment type="catalytic activity">
    <reaction evidence="1">
        <text>ATP + protein L-histidine = ADP + protein N-phospho-L-histidine.</text>
        <dbReference type="EC" id="2.7.13.3"/>
    </reaction>
</comment>
<evidence type="ECO:0000256" key="2">
    <source>
        <dbReference type="ARBA" id="ARBA00004370"/>
    </source>
</evidence>